<gene>
    <name evidence="2" type="ORF">ABR189_07825</name>
</gene>
<feature type="compositionally biased region" description="Basic residues" evidence="1">
    <location>
        <begin position="63"/>
        <end position="105"/>
    </location>
</feature>
<feature type="region of interest" description="Disordered" evidence="1">
    <location>
        <begin position="1"/>
        <end position="105"/>
    </location>
</feature>
<feature type="compositionally biased region" description="Basic and acidic residues" evidence="1">
    <location>
        <begin position="7"/>
        <end position="16"/>
    </location>
</feature>
<name>A0ABV2T2L8_9BACT</name>
<dbReference type="InterPro" id="IPR045468">
    <property type="entry name" value="DUF6496"/>
</dbReference>
<evidence type="ECO:0000313" key="2">
    <source>
        <dbReference type="EMBL" id="MET6997274.1"/>
    </source>
</evidence>
<accession>A0ABV2T2L8</accession>
<dbReference type="EMBL" id="JBEXAC010000001">
    <property type="protein sequence ID" value="MET6997274.1"/>
    <property type="molecule type" value="Genomic_DNA"/>
</dbReference>
<feature type="compositionally biased region" description="Basic and acidic residues" evidence="1">
    <location>
        <begin position="45"/>
        <end position="61"/>
    </location>
</feature>
<dbReference type="Pfam" id="PF20106">
    <property type="entry name" value="DUF6496"/>
    <property type="match status" value="1"/>
</dbReference>
<keyword evidence="3" id="KW-1185">Reference proteome</keyword>
<evidence type="ECO:0000313" key="3">
    <source>
        <dbReference type="Proteomes" id="UP001549749"/>
    </source>
</evidence>
<organism evidence="2 3">
    <name type="scientific">Chitinophaga defluvii</name>
    <dbReference type="NCBI Taxonomy" id="3163343"/>
    <lineage>
        <taxon>Bacteria</taxon>
        <taxon>Pseudomonadati</taxon>
        <taxon>Bacteroidota</taxon>
        <taxon>Chitinophagia</taxon>
        <taxon>Chitinophagales</taxon>
        <taxon>Chitinophagaceae</taxon>
        <taxon>Chitinophaga</taxon>
    </lineage>
</organism>
<evidence type="ECO:0000256" key="1">
    <source>
        <dbReference type="SAM" id="MobiDB-lite"/>
    </source>
</evidence>
<protein>
    <submittedName>
        <fullName evidence="2">DUF6496 domain-containing protein</fullName>
    </submittedName>
</protein>
<dbReference type="Proteomes" id="UP001549749">
    <property type="component" value="Unassembled WGS sequence"/>
</dbReference>
<dbReference type="RefSeq" id="WP_354659913.1">
    <property type="nucleotide sequence ID" value="NZ_JBEXAC010000001.1"/>
</dbReference>
<proteinExistence type="predicted"/>
<comment type="caution">
    <text evidence="2">The sequence shown here is derived from an EMBL/GenBank/DDBJ whole genome shotgun (WGS) entry which is preliminary data.</text>
</comment>
<sequence>MARYSKKAQEQVEKTMHREKKGTLRSGSGAKVKSRKQAIAIALSEAREKGYKVPEKKESSKKATPRKAAAKKAATKKTTTKKAAPKKAAAKKGTRKKATAKKTTA</sequence>
<reference evidence="2 3" key="1">
    <citation type="submission" date="2024-06" db="EMBL/GenBank/DDBJ databases">
        <title>Chitinophaga defluvii sp. nov., isolated from municipal sewage.</title>
        <authorList>
            <person name="Zhang L."/>
        </authorList>
    </citation>
    <scope>NUCLEOTIDE SEQUENCE [LARGE SCALE GENOMIC DNA]</scope>
    <source>
        <strain evidence="2 3">H8</strain>
    </source>
</reference>